<evidence type="ECO:0000313" key="2">
    <source>
        <dbReference type="EMBL" id="QQP38355.1"/>
    </source>
</evidence>
<feature type="chain" id="PRO_5031270872" evidence="1">
    <location>
        <begin position="20"/>
        <end position="224"/>
    </location>
</feature>
<name>A0A7T8GVS6_CALRO</name>
<dbReference type="EMBL" id="CP045902">
    <property type="protein sequence ID" value="QQP38355.1"/>
    <property type="molecule type" value="Genomic_DNA"/>
</dbReference>
<dbReference type="OrthoDB" id="6366357at2759"/>
<feature type="signal peptide" evidence="1">
    <location>
        <begin position="1"/>
        <end position="19"/>
    </location>
</feature>
<keyword evidence="1" id="KW-0732">Signal</keyword>
<sequence length="224" mass="24804">MRVLLPILFLLSIFHHARSDLSEGTKALFQGASGIAADTVFPEPSQAHLNQFEFDVPSRDDMAIHRLHLSIRNMTEKVRKTLGDPQRKAILERNNDGSIHQGMLKIFAEVQGDVFALSNAISEAKAEGIFKSLASLDNDSTEVLKWKDGEGEASLLLPDQYMTKAKQEESIGRDTLVDFAQSILNPQVDSTSLINAMERLHALSSVGPDDDGIYSRLRDLLTTE</sequence>
<feature type="non-terminal residue" evidence="2">
    <location>
        <position position="1"/>
    </location>
</feature>
<evidence type="ECO:0000313" key="3">
    <source>
        <dbReference type="Proteomes" id="UP000595437"/>
    </source>
</evidence>
<proteinExistence type="predicted"/>
<keyword evidence="3" id="KW-1185">Reference proteome</keyword>
<evidence type="ECO:0000256" key="1">
    <source>
        <dbReference type="SAM" id="SignalP"/>
    </source>
</evidence>
<protein>
    <submittedName>
        <fullName evidence="2">LOC100679659</fullName>
    </submittedName>
</protein>
<dbReference type="Proteomes" id="UP000595437">
    <property type="component" value="Chromosome 13"/>
</dbReference>
<reference evidence="3" key="1">
    <citation type="submission" date="2021-01" db="EMBL/GenBank/DDBJ databases">
        <title>Caligus Genome Assembly.</title>
        <authorList>
            <person name="Gallardo-Escarate C."/>
        </authorList>
    </citation>
    <scope>NUCLEOTIDE SEQUENCE [LARGE SCALE GENOMIC DNA]</scope>
</reference>
<accession>A0A7T8GVS6</accession>
<gene>
    <name evidence="2" type="ORF">FKW44_018912</name>
</gene>
<dbReference type="AlphaFoldDB" id="A0A7T8GVS6"/>
<organism evidence="2 3">
    <name type="scientific">Caligus rogercresseyi</name>
    <name type="common">Sea louse</name>
    <dbReference type="NCBI Taxonomy" id="217165"/>
    <lineage>
        <taxon>Eukaryota</taxon>
        <taxon>Metazoa</taxon>
        <taxon>Ecdysozoa</taxon>
        <taxon>Arthropoda</taxon>
        <taxon>Crustacea</taxon>
        <taxon>Multicrustacea</taxon>
        <taxon>Hexanauplia</taxon>
        <taxon>Copepoda</taxon>
        <taxon>Siphonostomatoida</taxon>
        <taxon>Caligidae</taxon>
        <taxon>Caligus</taxon>
    </lineage>
</organism>